<gene>
    <name evidence="2" type="ORF">AAF712_012027</name>
</gene>
<proteinExistence type="predicted"/>
<comment type="caution">
    <text evidence="2">The sequence shown here is derived from an EMBL/GenBank/DDBJ whole genome shotgun (WGS) entry which is preliminary data.</text>
</comment>
<dbReference type="Pfam" id="PF00385">
    <property type="entry name" value="Chromo"/>
    <property type="match status" value="1"/>
</dbReference>
<dbReference type="InterPro" id="IPR016197">
    <property type="entry name" value="Chromo-like_dom_sf"/>
</dbReference>
<evidence type="ECO:0000313" key="3">
    <source>
        <dbReference type="Proteomes" id="UP001437256"/>
    </source>
</evidence>
<sequence>MAEDELYEVETIEKAKWEQNEWLYYIKWYQYSKRHNTWEPGSSLANCAWILGKFWEDVGLKNLNASLKPEDGFELFSTDQFRALCRARICEEKQTNADGTTGNAEETMRDEAILDRIETIVLESGNTCRVPEPGALWIHPECLGLKNLNAHERYQIVLRSLQSEGIDASTSLYKRVRKDTKEDSAWLINWGNGCGVPSALTKKLIWVVYSLARAASKAIAFDVCERSQNCKKLPNTGVFHVRPLLAA</sequence>
<dbReference type="Proteomes" id="UP001437256">
    <property type="component" value="Unassembled WGS sequence"/>
</dbReference>
<reference evidence="2 3" key="1">
    <citation type="submission" date="2024-05" db="EMBL/GenBank/DDBJ databases">
        <title>A draft genome resource for the thread blight pathogen Marasmius tenuissimus strain MS-2.</title>
        <authorList>
            <person name="Yulfo-Soto G.E."/>
            <person name="Baruah I.K."/>
            <person name="Amoako-Attah I."/>
            <person name="Bukari Y."/>
            <person name="Meinhardt L.W."/>
            <person name="Bailey B.A."/>
            <person name="Cohen S.P."/>
        </authorList>
    </citation>
    <scope>NUCLEOTIDE SEQUENCE [LARGE SCALE GENOMIC DNA]</scope>
    <source>
        <strain evidence="2 3">MS-2</strain>
    </source>
</reference>
<organism evidence="2 3">
    <name type="scientific">Marasmius tenuissimus</name>
    <dbReference type="NCBI Taxonomy" id="585030"/>
    <lineage>
        <taxon>Eukaryota</taxon>
        <taxon>Fungi</taxon>
        <taxon>Dikarya</taxon>
        <taxon>Basidiomycota</taxon>
        <taxon>Agaricomycotina</taxon>
        <taxon>Agaricomycetes</taxon>
        <taxon>Agaricomycetidae</taxon>
        <taxon>Agaricales</taxon>
        <taxon>Marasmiineae</taxon>
        <taxon>Marasmiaceae</taxon>
        <taxon>Marasmius</taxon>
    </lineage>
</organism>
<dbReference type="InterPro" id="IPR000953">
    <property type="entry name" value="Chromo/chromo_shadow_dom"/>
</dbReference>
<dbReference type="SMART" id="SM00298">
    <property type="entry name" value="CHROMO"/>
    <property type="match status" value="1"/>
</dbReference>
<evidence type="ECO:0000313" key="2">
    <source>
        <dbReference type="EMBL" id="KAL0061157.1"/>
    </source>
</evidence>
<dbReference type="EMBL" id="JBBXMP010000146">
    <property type="protein sequence ID" value="KAL0061157.1"/>
    <property type="molecule type" value="Genomic_DNA"/>
</dbReference>
<name>A0ABR2ZHM8_9AGAR</name>
<dbReference type="InterPro" id="IPR023780">
    <property type="entry name" value="Chromo_domain"/>
</dbReference>
<dbReference type="Gene3D" id="2.40.50.40">
    <property type="match status" value="1"/>
</dbReference>
<evidence type="ECO:0000259" key="1">
    <source>
        <dbReference type="PROSITE" id="PS50013"/>
    </source>
</evidence>
<dbReference type="PROSITE" id="PS50013">
    <property type="entry name" value="CHROMO_2"/>
    <property type="match status" value="1"/>
</dbReference>
<protein>
    <recommendedName>
        <fullName evidence="1">Chromo domain-containing protein</fullName>
    </recommendedName>
</protein>
<feature type="domain" description="Chromo" evidence="1">
    <location>
        <begin position="7"/>
        <end position="56"/>
    </location>
</feature>
<keyword evidence="3" id="KW-1185">Reference proteome</keyword>
<dbReference type="SUPFAM" id="SSF54160">
    <property type="entry name" value="Chromo domain-like"/>
    <property type="match status" value="1"/>
</dbReference>
<accession>A0ABR2ZHM8</accession>